<evidence type="ECO:0000256" key="7">
    <source>
        <dbReference type="HAMAP-Rule" id="MF_00966"/>
    </source>
</evidence>
<dbReference type="Gene3D" id="3.30.360.10">
    <property type="entry name" value="Dihydrodipicolinate Reductase, domain 2"/>
    <property type="match status" value="1"/>
</dbReference>
<comment type="catalytic activity">
    <reaction evidence="7">
        <text>D-glucose 6-phosphate + NADP(+) = 6-phospho-D-glucono-1,5-lactone + NADPH + H(+)</text>
        <dbReference type="Rhea" id="RHEA:15841"/>
        <dbReference type="ChEBI" id="CHEBI:15378"/>
        <dbReference type="ChEBI" id="CHEBI:57783"/>
        <dbReference type="ChEBI" id="CHEBI:57955"/>
        <dbReference type="ChEBI" id="CHEBI:58349"/>
        <dbReference type="ChEBI" id="CHEBI:61548"/>
        <dbReference type="EC" id="1.1.1.49"/>
    </reaction>
</comment>
<dbReference type="EMBL" id="BAABGN010000002">
    <property type="protein sequence ID" value="GAA4416402.1"/>
    <property type="molecule type" value="Genomic_DNA"/>
</dbReference>
<proteinExistence type="inferred from homology"/>
<accession>A0ABP8L1S2</accession>
<evidence type="ECO:0000256" key="3">
    <source>
        <dbReference type="ARBA" id="ARBA00022526"/>
    </source>
</evidence>
<keyword evidence="3 7" id="KW-0313">Glucose metabolism</keyword>
<dbReference type="SUPFAM" id="SSF51735">
    <property type="entry name" value="NAD(P)-binding Rossmann-fold domains"/>
    <property type="match status" value="1"/>
</dbReference>
<dbReference type="PIRSF" id="PIRSF000110">
    <property type="entry name" value="G6PD"/>
    <property type="match status" value="1"/>
</dbReference>
<comment type="caution">
    <text evidence="7">Lacks conserved residue(s) required for the propagation of feature annotation.</text>
</comment>
<comment type="caution">
    <text evidence="11">The sequence shown here is derived from an EMBL/GenBank/DDBJ whole genome shotgun (WGS) entry which is preliminary data.</text>
</comment>
<reference evidence="11" key="1">
    <citation type="journal article" date="2014" name="Int. J. Syst. Evol. Microbiol.">
        <title>Complete genome of a new Firmicutes species belonging to the dominant human colonic microbiota ('Ruminococcus bicirculans') reveals two chromosomes and a selective capacity to utilize plant glucans.</title>
        <authorList>
            <consortium name="NISC Comparative Sequencing Program"/>
            <person name="Wegmann U."/>
            <person name="Louis P."/>
            <person name="Goesmann A."/>
            <person name="Henrissat B."/>
            <person name="Duncan S.H."/>
            <person name="Flint H.J."/>
        </authorList>
    </citation>
    <scope>NUCLEOTIDE SEQUENCE</scope>
    <source>
        <strain evidence="11">JCM 17810</strain>
    </source>
</reference>
<gene>
    <name evidence="11" type="primary">zwf_2</name>
    <name evidence="7" type="synonym">zwf</name>
    <name evidence="10" type="synonym">zwf_1</name>
    <name evidence="10" type="ORF">GCM10023169_03610</name>
    <name evidence="11" type="ORF">GCM10023169_11220</name>
</gene>
<feature type="binding site" evidence="7">
    <location>
        <position position="236"/>
    </location>
    <ligand>
        <name>substrate</name>
    </ligand>
</feature>
<evidence type="ECO:0000256" key="1">
    <source>
        <dbReference type="ARBA" id="ARBA00004937"/>
    </source>
</evidence>
<comment type="function">
    <text evidence="7">Catalyzes the oxidation of glucose 6-phosphate to 6-phosphogluconolactone.</text>
</comment>
<feature type="domain" description="Glucose-6-phosphate dehydrogenase C-terminal" evidence="9">
    <location>
        <begin position="248"/>
        <end position="520"/>
    </location>
</feature>
<feature type="binding site" evidence="7">
    <location>
        <position position="274"/>
    </location>
    <ligand>
        <name>substrate</name>
    </ligand>
</feature>
<dbReference type="InterPro" id="IPR022675">
    <property type="entry name" value="G6P_DH_C"/>
</dbReference>
<dbReference type="InterPro" id="IPR036291">
    <property type="entry name" value="NAD(P)-bd_dom_sf"/>
</dbReference>
<dbReference type="PANTHER" id="PTHR23429">
    <property type="entry name" value="GLUCOSE-6-PHOSPHATE 1-DEHYDROGENASE G6PD"/>
    <property type="match status" value="1"/>
</dbReference>
<evidence type="ECO:0000256" key="5">
    <source>
        <dbReference type="ARBA" id="ARBA00023002"/>
    </source>
</evidence>
<dbReference type="PANTHER" id="PTHR23429:SF0">
    <property type="entry name" value="GLUCOSE-6-PHOSPHATE 1-DEHYDROGENASE"/>
    <property type="match status" value="1"/>
</dbReference>
<sequence>MPVRSAHRAFDGASSSSGVADGSLSGMPVMAAIVARERPLCARAVTLGNVTTYESPQSLPEAAIVVLYGATGDLASRMVLPAIDEVRRRGLMPAHWRLVGCSTGRLDDDAFRDRVAAALEGSEQGTPDDVDEVLGRVRYAGGGFSAEDPGDLPGVLNEVREDLAGETDAEPLVLHFLAVPPGAFAPIARGLGAHGLAEGARVVFEKPYGTSLESFVELDGAVKEVLDEEQIFRIDHFLGKEGVQTIYVMRFANQLFGSEWSRASVEQVQIDVPEDLDVANRIGFYEATGAALDMIVTHLFQVAGQVAMEPPRSLREPAAIHQAREDALRSFRPLEPAEDVVLGQFEGYRDIEGVAPDSEQDTYVAVRLWVDSERWRGVPFLLRTGKRMAAKAQRITLVLGPPYGPLDPELDTPNSIQIDFSGSGEVRLGITVKTPGPDLTYSSGTAVLDLDDVPGGEPISPYASLIHDVLLGDRSLFTTAEALQGAFTAFAPLQGDARPAPLPYVPGSWGPEEARRLPAPHEWFLGQ</sequence>
<dbReference type="Pfam" id="PF00479">
    <property type="entry name" value="G6PD_N"/>
    <property type="match status" value="1"/>
</dbReference>
<feature type="domain" description="Glucose-6-phosphate dehydrogenase NAD-binding" evidence="8">
    <location>
        <begin position="66"/>
        <end position="244"/>
    </location>
</feature>
<reference evidence="12" key="2">
    <citation type="journal article" date="2019" name="Int. J. Syst. Evol. Microbiol.">
        <title>The Global Catalogue of Microorganisms (GCM) 10K type strain sequencing project: providing services to taxonomists for standard genome sequencing and annotation.</title>
        <authorList>
            <consortium name="The Broad Institute Genomics Platform"/>
            <consortium name="The Broad Institute Genome Sequencing Center for Infectious Disease"/>
            <person name="Wu L."/>
            <person name="Ma J."/>
        </authorList>
    </citation>
    <scope>NUCLEOTIDE SEQUENCE [LARGE SCALE GENOMIC DNA]</scope>
    <source>
        <strain evidence="12">JCM 17810</strain>
    </source>
</reference>
<dbReference type="Pfam" id="PF02781">
    <property type="entry name" value="G6PD_C"/>
    <property type="match status" value="1"/>
</dbReference>
<dbReference type="EMBL" id="BAABGN010000004">
    <property type="protein sequence ID" value="GAA4419994.1"/>
    <property type="molecule type" value="Genomic_DNA"/>
</dbReference>
<feature type="active site" description="Proton acceptor" evidence="7">
    <location>
        <position position="298"/>
    </location>
</feature>
<evidence type="ECO:0000256" key="6">
    <source>
        <dbReference type="ARBA" id="ARBA00023277"/>
    </source>
</evidence>
<dbReference type="EC" id="1.1.1.49" evidence="7"/>
<feature type="binding site" evidence="7">
    <location>
        <position position="386"/>
    </location>
    <ligand>
        <name>substrate</name>
    </ligand>
</feature>
<evidence type="ECO:0000259" key="8">
    <source>
        <dbReference type="Pfam" id="PF00479"/>
    </source>
</evidence>
<evidence type="ECO:0000259" key="9">
    <source>
        <dbReference type="Pfam" id="PF02781"/>
    </source>
</evidence>
<comment type="similarity">
    <text evidence="2 7">Belongs to the glucose-6-phosphate dehydrogenase family.</text>
</comment>
<feature type="binding site" evidence="7">
    <location>
        <position position="206"/>
    </location>
    <ligand>
        <name>NADP(+)</name>
        <dbReference type="ChEBI" id="CHEBI:58349"/>
    </ligand>
</feature>
<dbReference type="SUPFAM" id="SSF55347">
    <property type="entry name" value="Glyceraldehyde-3-phosphate dehydrogenase-like, C-terminal domain"/>
    <property type="match status" value="1"/>
</dbReference>
<evidence type="ECO:0000313" key="12">
    <source>
        <dbReference type="Proteomes" id="UP001500622"/>
    </source>
</evidence>
<dbReference type="Gene3D" id="3.40.50.720">
    <property type="entry name" value="NAD(P)-binding Rossmann-like Domain"/>
    <property type="match status" value="1"/>
</dbReference>
<protein>
    <recommendedName>
        <fullName evidence="7">Glucose-6-phosphate 1-dehydrogenase</fullName>
        <shortName evidence="7">G6PD</shortName>
        <ecNumber evidence="7">1.1.1.49</ecNumber>
    </recommendedName>
</protein>
<keyword evidence="6 7" id="KW-0119">Carbohydrate metabolism</keyword>
<keyword evidence="4 7" id="KW-0521">NADP</keyword>
<keyword evidence="5 7" id="KW-0560">Oxidoreductase</keyword>
<evidence type="ECO:0000313" key="10">
    <source>
        <dbReference type="EMBL" id="GAA4416402.1"/>
    </source>
</evidence>
<evidence type="ECO:0000256" key="2">
    <source>
        <dbReference type="ARBA" id="ARBA00009975"/>
    </source>
</evidence>
<reference evidence="11" key="3">
    <citation type="submission" date="2023-12" db="EMBL/GenBank/DDBJ databases">
        <authorList>
            <person name="Sun Q."/>
            <person name="Inoue M."/>
        </authorList>
    </citation>
    <scope>NUCLEOTIDE SEQUENCE</scope>
    <source>
        <strain evidence="11">JCM 17810</strain>
    </source>
</reference>
<dbReference type="InterPro" id="IPR001282">
    <property type="entry name" value="G6P_DH"/>
</dbReference>
<evidence type="ECO:0000256" key="4">
    <source>
        <dbReference type="ARBA" id="ARBA00022857"/>
    </source>
</evidence>
<dbReference type="InterPro" id="IPR019796">
    <property type="entry name" value="G6P_DH_AS"/>
</dbReference>
<feature type="binding site" evidence="7">
    <location>
        <position position="240"/>
    </location>
    <ligand>
        <name>substrate</name>
    </ligand>
</feature>
<dbReference type="PROSITE" id="PS00069">
    <property type="entry name" value="G6P_DEHYDROGENASE"/>
    <property type="match status" value="1"/>
</dbReference>
<name>A0ABP8L1S2_9MICO</name>
<dbReference type="Proteomes" id="UP001500622">
    <property type="component" value="Unassembled WGS sequence"/>
</dbReference>
<comment type="pathway">
    <text evidence="1 7">Carbohydrate degradation; pentose phosphate pathway; D-ribulose 5-phosphate from D-glucose 6-phosphate (oxidative stage): step 1/3.</text>
</comment>
<dbReference type="HAMAP" id="MF_00966">
    <property type="entry name" value="G6PD"/>
    <property type="match status" value="1"/>
</dbReference>
<dbReference type="PRINTS" id="PR00079">
    <property type="entry name" value="G6PDHDRGNASE"/>
</dbReference>
<feature type="binding site" evidence="7">
    <location>
        <position position="293"/>
    </location>
    <ligand>
        <name>substrate</name>
    </ligand>
</feature>
<organism evidence="11 12">
    <name type="scientific">Georgenia halophila</name>
    <dbReference type="NCBI Taxonomy" id="620889"/>
    <lineage>
        <taxon>Bacteria</taxon>
        <taxon>Bacillati</taxon>
        <taxon>Actinomycetota</taxon>
        <taxon>Actinomycetes</taxon>
        <taxon>Micrococcales</taxon>
        <taxon>Bogoriellaceae</taxon>
        <taxon>Georgenia</taxon>
    </lineage>
</organism>
<keyword evidence="12" id="KW-1185">Reference proteome</keyword>
<dbReference type="InterPro" id="IPR022674">
    <property type="entry name" value="G6P_DH_NAD-bd"/>
</dbReference>
<evidence type="ECO:0000313" key="11">
    <source>
        <dbReference type="EMBL" id="GAA4419994.1"/>
    </source>
</evidence>
<feature type="binding site" evidence="7">
    <location>
        <position position="391"/>
    </location>
    <ligand>
        <name>substrate</name>
    </ligand>
</feature>